<dbReference type="InterPro" id="IPR043987">
    <property type="entry name" value="CCZ1/INTU/HSP4_longin_1"/>
</dbReference>
<protein>
    <submittedName>
        <fullName evidence="3">LAQU0S04e06040g1_1</fullName>
    </submittedName>
</protein>
<evidence type="ECO:0000313" key="3">
    <source>
        <dbReference type="EMBL" id="CUS22007.1"/>
    </source>
</evidence>
<dbReference type="AlphaFoldDB" id="A0A0P1KQM6"/>
<dbReference type="PANTHER" id="PTHR13056:SF0">
    <property type="entry name" value="VACUOLAR FUSION PROTEIN CCZ1 HOMOLOG-RELATED"/>
    <property type="match status" value="1"/>
</dbReference>
<accession>A0A0P1KQM6</accession>
<name>A0A0P1KQM6_9SACH</name>
<dbReference type="Proteomes" id="UP000236544">
    <property type="component" value="Unassembled WGS sequence"/>
</dbReference>
<dbReference type="Pfam" id="PF19031">
    <property type="entry name" value="Intu_longin_1"/>
    <property type="match status" value="1"/>
</dbReference>
<comment type="similarity">
    <text evidence="1">Belongs to the CCZ1 family.</text>
</comment>
<evidence type="ECO:0000259" key="2">
    <source>
        <dbReference type="Pfam" id="PF19031"/>
    </source>
</evidence>
<feature type="domain" description="CCZ1/INTU/HSP4 first Longin" evidence="2">
    <location>
        <begin position="2"/>
        <end position="118"/>
    </location>
</feature>
<keyword evidence="4" id="KW-1185">Reference proteome</keyword>
<proteinExistence type="inferred from homology"/>
<dbReference type="InterPro" id="IPR013176">
    <property type="entry name" value="Ccz1"/>
</dbReference>
<dbReference type="EMBL" id="LN890563">
    <property type="protein sequence ID" value="CUS22007.1"/>
    <property type="molecule type" value="Genomic_DNA"/>
</dbReference>
<dbReference type="GO" id="GO:0035658">
    <property type="term" value="C:Mon1-Ccz1 complex"/>
    <property type="evidence" value="ECO:0007669"/>
    <property type="project" value="InterPro"/>
</dbReference>
<evidence type="ECO:0000256" key="1">
    <source>
        <dbReference type="ARBA" id="ARBA00005352"/>
    </source>
</evidence>
<reference evidence="4" key="1">
    <citation type="submission" date="2015-10" db="EMBL/GenBank/DDBJ databases">
        <authorList>
            <person name="Devillers H."/>
        </authorList>
    </citation>
    <scope>NUCLEOTIDE SEQUENCE [LARGE SCALE GENOMIC DNA]</scope>
</reference>
<dbReference type="GO" id="GO:0016192">
    <property type="term" value="P:vesicle-mediated transport"/>
    <property type="evidence" value="ECO:0007669"/>
    <property type="project" value="InterPro"/>
</dbReference>
<evidence type="ECO:0000313" key="4">
    <source>
        <dbReference type="Proteomes" id="UP000236544"/>
    </source>
</evidence>
<gene>
    <name evidence="3" type="ORF">LAQU0_S04e06040g</name>
</gene>
<dbReference type="OrthoDB" id="240546at2759"/>
<organism evidence="3 4">
    <name type="scientific">Lachancea quebecensis</name>
    <dbReference type="NCBI Taxonomy" id="1654605"/>
    <lineage>
        <taxon>Eukaryota</taxon>
        <taxon>Fungi</taxon>
        <taxon>Dikarya</taxon>
        <taxon>Ascomycota</taxon>
        <taxon>Saccharomycotina</taxon>
        <taxon>Saccharomycetes</taxon>
        <taxon>Saccharomycetales</taxon>
        <taxon>Saccharomycetaceae</taxon>
        <taxon>Lachancea</taxon>
    </lineage>
</organism>
<sequence>MLDSITVFNPSYSTNESDSDKQLLLYHSFQGEQSYSLNEKLSQIGIIQAVWSFSKSFGDFKEVHQNVVELDQKMICTVLVEGDFFVSLAITSEHTSIPSSYIFSHLRHCYDFFVLQFGLWSDFQDRRALTDRLNEVIVSYWSELSLMPQYLQFKGFLSLWPQGYKVAELPGLGDSSEPSWESDLKQQILLDETSFLGLKDVLVYNLPKPTPRKGYKSYGLVRNFAPNCDSLPQVSNWIEHMDTIYTRLSSHVIAGNVQYKENPEDEEPVGNTAEHTTAGESLMNHSRKLYHNVTLPISFAYDTVQEVGNMAGISSSVSLLADFMPNISSWNPWGGSAKKEKKARSEFLISPLSASFLPDSYKIKKLRLSFDQRIKQYNCLFWFYNEVLVILVFEQDFTKIWEHEFLSDLHFKLQSCISKLSSMHLNPVPHNTEKFCYAVISKRTSQIKSSFPLYKAPKVSETSSPLELVVNGLDEFLNSGANRKTSVSTINATDVRLAEEERSARQSWGLSLMGGFFKKEQNGKPPQVQLDTFLDCIPDEKLRDLHLDVTAFINTLSTSKRAEDLKEEKLIKLNNGVLCFIREDNEEIVVLAENWFNKKASRSKAPALSRDGLVEHMGKEATEWWNNRATG</sequence>
<dbReference type="PANTHER" id="PTHR13056">
    <property type="entry name" value="VACUOLAR FUSION PROTEIN CCZ1 HOMOLOG-RELATED"/>
    <property type="match status" value="1"/>
</dbReference>